<dbReference type="RefSeq" id="YP_009448865.1">
    <property type="nucleotide sequence ID" value="NC_036594.1"/>
</dbReference>
<dbReference type="Proteomes" id="UP000236316">
    <property type="component" value="Segment"/>
</dbReference>
<reference evidence="1" key="1">
    <citation type="submission" date="2017-08" db="EMBL/GenBank/DDBJ databases">
        <authorList>
            <consortium name="Urmite Genomes"/>
        </authorList>
    </citation>
    <scope>NUCLEOTIDE SEQUENCE [LARGE SCALE GENOMIC DNA]</scope>
    <source>
        <strain evidence="1">IHUMI-LCC2</strain>
    </source>
</reference>
<proteinExistence type="predicted"/>
<keyword evidence="2" id="KW-1185">Reference proteome</keyword>
<accession>A0A2I2L4V2</accession>
<organism evidence="1">
    <name type="scientific">Orpheovirus IHUMI-LCC2</name>
    <dbReference type="NCBI Taxonomy" id="2023057"/>
    <lineage>
        <taxon>Viruses</taxon>
        <taxon>Varidnaviria</taxon>
        <taxon>Bamfordvirae</taxon>
        <taxon>Nucleocytoviricota</taxon>
        <taxon>Megaviricetes</taxon>
        <taxon>Pimascovirales</taxon>
        <taxon>Ocovirineae</taxon>
        <taxon>Orpheoviridae</taxon>
        <taxon>Alphaorpheovirus</taxon>
        <taxon>Alphaorpheovirus massiliense</taxon>
    </lineage>
</organism>
<protein>
    <submittedName>
        <fullName evidence="1">Uncharacterized protein</fullName>
    </submittedName>
</protein>
<evidence type="ECO:0000313" key="2">
    <source>
        <dbReference type="Proteomes" id="UP000236316"/>
    </source>
</evidence>
<dbReference type="KEGG" id="vg:35382471"/>
<gene>
    <name evidence="1" type="ORF">ORPV_659</name>
</gene>
<name>A0A2I2L4V2_9VIRU</name>
<dbReference type="EMBL" id="LT906555">
    <property type="protein sequence ID" value="SNW62563.1"/>
    <property type="molecule type" value="Genomic_DNA"/>
</dbReference>
<dbReference type="GeneID" id="35382471"/>
<evidence type="ECO:0000313" key="1">
    <source>
        <dbReference type="EMBL" id="SNW62563.1"/>
    </source>
</evidence>
<sequence length="84" mass="10421">MNKYNDMIKRERFLYESLTDARDNHHNFDTYYEDLDYLYQISDEKYKCLINLLKIKHGEDALNNSETLELYNDIDEEYHRLFKK</sequence>